<sequence length="102" mass="10162">MAAGSGEGRAGAAAGTGEARAGAGAATGEARTGAAGSGGARAGETAPVETVRRPEPGLARGVWEAPPMFFYVGGGIVVAVSVLYALWRRGIVRFRRTRSTSS</sequence>
<reference evidence="3 4" key="1">
    <citation type="submission" date="2021-12" db="EMBL/GenBank/DDBJ databases">
        <title>Discovery of the Pendulisporaceae a myxobacterial family with distinct sporulation behavior and unique specialized metabolism.</title>
        <authorList>
            <person name="Garcia R."/>
            <person name="Popoff A."/>
            <person name="Bader C.D."/>
            <person name="Loehr J."/>
            <person name="Walesch S."/>
            <person name="Walt C."/>
            <person name="Boldt J."/>
            <person name="Bunk B."/>
            <person name="Haeckl F.J.F.P.J."/>
            <person name="Gunesch A.P."/>
            <person name="Birkelbach J."/>
            <person name="Nuebel U."/>
            <person name="Pietschmann T."/>
            <person name="Bach T."/>
            <person name="Mueller R."/>
        </authorList>
    </citation>
    <scope>NUCLEOTIDE SEQUENCE [LARGE SCALE GENOMIC DNA]</scope>
    <source>
        <strain evidence="3 4">MSr11954</strain>
    </source>
</reference>
<dbReference type="Proteomes" id="UP001370348">
    <property type="component" value="Chromosome"/>
</dbReference>
<keyword evidence="2" id="KW-0812">Transmembrane</keyword>
<dbReference type="EMBL" id="CP089984">
    <property type="protein sequence ID" value="WXB10960.1"/>
    <property type="molecule type" value="Genomic_DNA"/>
</dbReference>
<keyword evidence="4" id="KW-1185">Reference proteome</keyword>
<evidence type="ECO:0000313" key="4">
    <source>
        <dbReference type="Proteomes" id="UP001370348"/>
    </source>
</evidence>
<gene>
    <name evidence="3" type="ORF">LZC94_24120</name>
</gene>
<feature type="transmembrane region" description="Helical" evidence="2">
    <location>
        <begin position="68"/>
        <end position="87"/>
    </location>
</feature>
<evidence type="ECO:0000256" key="1">
    <source>
        <dbReference type="SAM" id="MobiDB-lite"/>
    </source>
</evidence>
<feature type="compositionally biased region" description="Low complexity" evidence="1">
    <location>
        <begin position="10"/>
        <end position="34"/>
    </location>
</feature>
<organism evidence="3 4">
    <name type="scientific">Pendulispora albinea</name>
    <dbReference type="NCBI Taxonomy" id="2741071"/>
    <lineage>
        <taxon>Bacteria</taxon>
        <taxon>Pseudomonadati</taxon>
        <taxon>Myxococcota</taxon>
        <taxon>Myxococcia</taxon>
        <taxon>Myxococcales</taxon>
        <taxon>Sorangiineae</taxon>
        <taxon>Pendulisporaceae</taxon>
        <taxon>Pendulispora</taxon>
    </lineage>
</organism>
<protein>
    <submittedName>
        <fullName evidence="3">Uncharacterized protein</fullName>
    </submittedName>
</protein>
<dbReference type="RefSeq" id="WP_394820576.1">
    <property type="nucleotide sequence ID" value="NZ_CP089984.1"/>
</dbReference>
<proteinExistence type="predicted"/>
<accession>A0ABZ2LKN2</accession>
<evidence type="ECO:0000313" key="3">
    <source>
        <dbReference type="EMBL" id="WXB10960.1"/>
    </source>
</evidence>
<name>A0ABZ2LKN2_9BACT</name>
<evidence type="ECO:0000256" key="2">
    <source>
        <dbReference type="SAM" id="Phobius"/>
    </source>
</evidence>
<keyword evidence="2" id="KW-1133">Transmembrane helix</keyword>
<feature type="region of interest" description="Disordered" evidence="1">
    <location>
        <begin position="1"/>
        <end position="56"/>
    </location>
</feature>
<keyword evidence="2" id="KW-0472">Membrane</keyword>